<evidence type="ECO:0000256" key="3">
    <source>
        <dbReference type="ARBA" id="ARBA00023163"/>
    </source>
</evidence>
<dbReference type="InterPro" id="IPR050675">
    <property type="entry name" value="OAF3"/>
</dbReference>
<feature type="domain" description="Zn(2)-C6 fungal-type" evidence="6">
    <location>
        <begin position="142"/>
        <end position="171"/>
    </location>
</feature>
<dbReference type="AlphaFoldDB" id="A0A2T0A1K7"/>
<dbReference type="PROSITE" id="PS00463">
    <property type="entry name" value="ZN2_CY6_FUNGAL_1"/>
    <property type="match status" value="1"/>
</dbReference>
<dbReference type="Gene3D" id="4.10.240.10">
    <property type="entry name" value="Zn(2)-C6 fungal-type DNA-binding domain"/>
    <property type="match status" value="1"/>
</dbReference>
<dbReference type="GO" id="GO:0008270">
    <property type="term" value="F:zinc ion binding"/>
    <property type="evidence" value="ECO:0007669"/>
    <property type="project" value="InterPro"/>
</dbReference>
<dbReference type="PANTHER" id="PTHR31069:SF32">
    <property type="entry name" value="ARGININE METABOLISM REGULATION PROTEIN II"/>
    <property type="match status" value="1"/>
</dbReference>
<keyword evidence="2" id="KW-0238">DNA-binding</keyword>
<accession>A0A2T0A1K7</accession>
<evidence type="ECO:0000256" key="1">
    <source>
        <dbReference type="ARBA" id="ARBA00023015"/>
    </source>
</evidence>
<organism evidence="7 8">
    <name type="scientific">Rhodotorula toruloides</name>
    <name type="common">Yeast</name>
    <name type="synonym">Rhodosporidium toruloides</name>
    <dbReference type="NCBI Taxonomy" id="5286"/>
    <lineage>
        <taxon>Eukaryota</taxon>
        <taxon>Fungi</taxon>
        <taxon>Dikarya</taxon>
        <taxon>Basidiomycota</taxon>
        <taxon>Pucciniomycotina</taxon>
        <taxon>Microbotryomycetes</taxon>
        <taxon>Sporidiobolales</taxon>
        <taxon>Sporidiobolaceae</taxon>
        <taxon>Rhodotorula</taxon>
    </lineage>
</organism>
<feature type="compositionally biased region" description="Basic and acidic residues" evidence="5">
    <location>
        <begin position="80"/>
        <end position="92"/>
    </location>
</feature>
<feature type="compositionally biased region" description="Basic and acidic residues" evidence="5">
    <location>
        <begin position="394"/>
        <end position="403"/>
    </location>
</feature>
<dbReference type="GO" id="GO:0000981">
    <property type="term" value="F:DNA-binding transcription factor activity, RNA polymerase II-specific"/>
    <property type="evidence" value="ECO:0007669"/>
    <property type="project" value="InterPro"/>
</dbReference>
<keyword evidence="4" id="KW-0539">Nucleus</keyword>
<evidence type="ECO:0000256" key="5">
    <source>
        <dbReference type="SAM" id="MobiDB-lite"/>
    </source>
</evidence>
<dbReference type="OrthoDB" id="3362851at2759"/>
<feature type="region of interest" description="Disordered" evidence="5">
    <location>
        <begin position="342"/>
        <end position="366"/>
    </location>
</feature>
<dbReference type="InterPro" id="IPR001138">
    <property type="entry name" value="Zn2Cys6_DnaBD"/>
</dbReference>
<feature type="compositionally biased region" description="Polar residues" evidence="5">
    <location>
        <begin position="347"/>
        <end position="360"/>
    </location>
</feature>
<protein>
    <recommendedName>
        <fullName evidence="6">Zn(2)-C6 fungal-type domain-containing protein</fullName>
    </recommendedName>
</protein>
<sequence length="420" mass="45620">MPFHTPLLSFSSSSFLRFTLPGSCAPYERCTALAETLRRLYPSHGRSALASVSPRPKVVPFISSSLSHRASATGNLLDSLHGREGRTSEERTSSAAGMRRMDLSASSIHQASLSPSPPLLPERAMGRASYPPRMMPSARHLSCEGCRKRKLKCSRTAPCVGCTLRGQECVWLDCKPGQGEARASLEENLAEIERLNRVVQQLQALLIERDGRPYYPPIAPPTPPYFDSPAYAYDPTLALPPAPAIHEAPVMHYLPQSVQGVWIPAYPPSAFDQHAQSYTLAGADLAVDVAPYDSTPPYAALSRPSIHGPPGGWHMSEHQRSFTSPAAFPTLSRLAQGHAAEPLATSVKHTPQQEPSTSLPSLDVDLPPTSVPTLSALLPPDYLDPIFTLEQDAAPRESTHQTAEEEAAWQEMVDMPAEQA</sequence>
<reference evidence="7 8" key="1">
    <citation type="journal article" date="2018" name="Elife">
        <title>Functional genomics of lipid metabolism in the oleaginous yeast Rhodosporidium toruloides.</title>
        <authorList>
            <person name="Coradetti S.T."/>
            <person name="Pinel D."/>
            <person name="Geiselman G."/>
            <person name="Ito M."/>
            <person name="Mondo S."/>
            <person name="Reilly M.C."/>
            <person name="Cheng Y.F."/>
            <person name="Bauer S."/>
            <person name="Grigoriev I."/>
            <person name="Gladden J.M."/>
            <person name="Simmons B.A."/>
            <person name="Brem R."/>
            <person name="Arkin A.P."/>
            <person name="Skerker J.M."/>
        </authorList>
    </citation>
    <scope>NUCLEOTIDE SEQUENCE [LARGE SCALE GENOMIC DNA]</scope>
    <source>
        <strain evidence="7 8">NBRC 0880</strain>
    </source>
</reference>
<proteinExistence type="predicted"/>
<evidence type="ECO:0000256" key="2">
    <source>
        <dbReference type="ARBA" id="ARBA00023125"/>
    </source>
</evidence>
<dbReference type="CDD" id="cd00067">
    <property type="entry name" value="GAL4"/>
    <property type="match status" value="1"/>
</dbReference>
<name>A0A2T0A1K7_RHOTO</name>
<dbReference type="SUPFAM" id="SSF57701">
    <property type="entry name" value="Zn2/Cys6 DNA-binding domain"/>
    <property type="match status" value="1"/>
</dbReference>
<dbReference type="GO" id="GO:0003677">
    <property type="term" value="F:DNA binding"/>
    <property type="evidence" value="ECO:0007669"/>
    <property type="project" value="UniProtKB-KW"/>
</dbReference>
<evidence type="ECO:0000256" key="4">
    <source>
        <dbReference type="ARBA" id="ARBA00023242"/>
    </source>
</evidence>
<dbReference type="Proteomes" id="UP000239560">
    <property type="component" value="Unassembled WGS sequence"/>
</dbReference>
<dbReference type="Pfam" id="PF00172">
    <property type="entry name" value="Zn_clus"/>
    <property type="match status" value="1"/>
</dbReference>
<comment type="caution">
    <text evidence="7">The sequence shown here is derived from an EMBL/GenBank/DDBJ whole genome shotgun (WGS) entry which is preliminary data.</text>
</comment>
<evidence type="ECO:0000259" key="6">
    <source>
        <dbReference type="PROSITE" id="PS50048"/>
    </source>
</evidence>
<feature type="region of interest" description="Disordered" evidence="5">
    <location>
        <begin position="394"/>
        <end position="420"/>
    </location>
</feature>
<keyword evidence="3" id="KW-0804">Transcription</keyword>
<keyword evidence="1" id="KW-0805">Transcription regulation</keyword>
<dbReference type="PROSITE" id="PS50048">
    <property type="entry name" value="ZN2_CY6_FUNGAL_2"/>
    <property type="match status" value="1"/>
</dbReference>
<dbReference type="PANTHER" id="PTHR31069">
    <property type="entry name" value="OLEATE-ACTIVATED TRANSCRIPTION FACTOR 1-RELATED"/>
    <property type="match status" value="1"/>
</dbReference>
<gene>
    <name evidence="7" type="ORF">AAT19DRAFT_10004</name>
</gene>
<evidence type="ECO:0000313" key="8">
    <source>
        <dbReference type="Proteomes" id="UP000239560"/>
    </source>
</evidence>
<evidence type="ECO:0000313" key="7">
    <source>
        <dbReference type="EMBL" id="PRQ71889.1"/>
    </source>
</evidence>
<dbReference type="InterPro" id="IPR036864">
    <property type="entry name" value="Zn2-C6_fun-type_DNA-bd_sf"/>
</dbReference>
<feature type="region of interest" description="Disordered" evidence="5">
    <location>
        <begin position="75"/>
        <end position="97"/>
    </location>
</feature>
<dbReference type="EMBL" id="LCTV02000011">
    <property type="protein sequence ID" value="PRQ71889.1"/>
    <property type="molecule type" value="Genomic_DNA"/>
</dbReference>
<dbReference type="SMART" id="SM00066">
    <property type="entry name" value="GAL4"/>
    <property type="match status" value="1"/>
</dbReference>